<keyword evidence="2" id="KW-1185">Reference proteome</keyword>
<gene>
    <name evidence="1" type="ORF">A6770_07170</name>
</gene>
<dbReference type="EMBL" id="LXQD01000001">
    <property type="protein sequence ID" value="RCJ42657.1"/>
    <property type="molecule type" value="Genomic_DNA"/>
</dbReference>
<comment type="caution">
    <text evidence="1">The sequence shown here is derived from an EMBL/GenBank/DDBJ whole genome shotgun (WGS) entry which is preliminary data.</text>
</comment>
<evidence type="ECO:0000313" key="2">
    <source>
        <dbReference type="Proteomes" id="UP000252107"/>
    </source>
</evidence>
<organism evidence="1 2">
    <name type="scientific">Nostoc minutum NIES-26</name>
    <dbReference type="NCBI Taxonomy" id="1844469"/>
    <lineage>
        <taxon>Bacteria</taxon>
        <taxon>Bacillati</taxon>
        <taxon>Cyanobacteriota</taxon>
        <taxon>Cyanophyceae</taxon>
        <taxon>Nostocales</taxon>
        <taxon>Nostocaceae</taxon>
        <taxon>Nostoc</taxon>
    </lineage>
</organism>
<evidence type="ECO:0000313" key="1">
    <source>
        <dbReference type="EMBL" id="RCJ42657.1"/>
    </source>
</evidence>
<dbReference type="AlphaFoldDB" id="A0A367S1B7"/>
<dbReference type="Proteomes" id="UP000252107">
    <property type="component" value="Unassembled WGS sequence"/>
</dbReference>
<accession>A0A367S1B7</accession>
<sequence>MLQQIKELLQNTQLQQKLTAAANEAEAIKLLAIAGAEKGYKFTVEGLSQVLTELTSMEFGELSEEELLSVSGGMMADTGHGHMSCCTDCPAGNGQC</sequence>
<name>A0A367S1B7_9NOSO</name>
<reference evidence="1" key="1">
    <citation type="submission" date="2016-04" db="EMBL/GenBank/DDBJ databases">
        <authorList>
            <person name="Tabuchi Yagui T.R."/>
        </authorList>
    </citation>
    <scope>NUCLEOTIDE SEQUENCE [LARGE SCALE GENOMIC DNA]</scope>
    <source>
        <strain evidence="1">NIES-26</strain>
    </source>
</reference>
<protein>
    <submittedName>
        <fullName evidence="1">Nif11-like leader peptide family natural product</fullName>
    </submittedName>
</protein>
<proteinExistence type="predicted"/>